<keyword evidence="3" id="KW-1185">Reference proteome</keyword>
<proteinExistence type="predicted"/>
<feature type="domain" description="Macro" evidence="1">
    <location>
        <begin position="13"/>
        <end position="198"/>
    </location>
</feature>
<dbReference type="OrthoDB" id="1336276at2"/>
<dbReference type="Proteomes" id="UP000004095">
    <property type="component" value="Unassembled WGS sequence"/>
</dbReference>
<evidence type="ECO:0000313" key="3">
    <source>
        <dbReference type="Proteomes" id="UP000004095"/>
    </source>
</evidence>
<dbReference type="SMART" id="SM00506">
    <property type="entry name" value="A1pp"/>
    <property type="match status" value="1"/>
</dbReference>
<organism evidence="2 3">
    <name type="scientific">Microscilla marina ATCC 23134</name>
    <dbReference type="NCBI Taxonomy" id="313606"/>
    <lineage>
        <taxon>Bacteria</taxon>
        <taxon>Pseudomonadati</taxon>
        <taxon>Bacteroidota</taxon>
        <taxon>Cytophagia</taxon>
        <taxon>Cytophagales</taxon>
        <taxon>Microscillaceae</taxon>
        <taxon>Microscilla</taxon>
    </lineage>
</organism>
<dbReference type="AlphaFoldDB" id="A1ZQH2"/>
<sequence>MHLTLVDINPEVVQAWAKVFADVPEVNVQSGSIFDHPCDALVSPANSYGHMNGGIDFAISKTLGWHIETLLQEKLRKKHYGELLVGQAEIIETQHEDFPYLISAPTMRLPMSINRTPNVYHAMRAILILVRDGHFDDGANISEAVKTIAVPGLGTGVGQVSGMVCALQMRLAWEDIMNQMYATESKWDKLRENFKYFYTEDPKDIAYDIVPK</sequence>
<name>A1ZQH2_MICM2</name>
<protein>
    <submittedName>
        <fullName evidence="2">Phage tail assembly protein</fullName>
    </submittedName>
</protein>
<dbReference type="Gene3D" id="3.40.220.10">
    <property type="entry name" value="Leucine Aminopeptidase, subunit E, domain 1"/>
    <property type="match status" value="1"/>
</dbReference>
<dbReference type="InterPro" id="IPR043472">
    <property type="entry name" value="Macro_dom-like"/>
</dbReference>
<evidence type="ECO:0000313" key="2">
    <source>
        <dbReference type="EMBL" id="EAY27344.1"/>
    </source>
</evidence>
<dbReference type="EMBL" id="AAWS01000024">
    <property type="protein sequence ID" value="EAY27344.1"/>
    <property type="molecule type" value="Genomic_DNA"/>
</dbReference>
<gene>
    <name evidence="2" type="ORF">M23134_08296</name>
</gene>
<dbReference type="Pfam" id="PF01661">
    <property type="entry name" value="Macro"/>
    <property type="match status" value="1"/>
</dbReference>
<reference evidence="2 3" key="1">
    <citation type="submission" date="2007-01" db="EMBL/GenBank/DDBJ databases">
        <authorList>
            <person name="Haygood M."/>
            <person name="Podell S."/>
            <person name="Anderson C."/>
            <person name="Hopkinson B."/>
            <person name="Roe K."/>
            <person name="Barbeau K."/>
            <person name="Gaasterland T."/>
            <person name="Ferriera S."/>
            <person name="Johnson J."/>
            <person name="Kravitz S."/>
            <person name="Beeson K."/>
            <person name="Sutton G."/>
            <person name="Rogers Y.-H."/>
            <person name="Friedman R."/>
            <person name="Frazier M."/>
            <person name="Venter J.C."/>
        </authorList>
    </citation>
    <scope>NUCLEOTIDE SEQUENCE [LARGE SCALE GENOMIC DNA]</scope>
    <source>
        <strain evidence="2 3">ATCC 23134</strain>
    </source>
</reference>
<dbReference type="RefSeq" id="WP_002699695.1">
    <property type="nucleotide sequence ID" value="NZ_AAWS01000024.1"/>
</dbReference>
<comment type="caution">
    <text evidence="2">The sequence shown here is derived from an EMBL/GenBank/DDBJ whole genome shotgun (WGS) entry which is preliminary data.</text>
</comment>
<dbReference type="PROSITE" id="PS51154">
    <property type="entry name" value="MACRO"/>
    <property type="match status" value="1"/>
</dbReference>
<dbReference type="eggNOG" id="COG2110">
    <property type="taxonomic scope" value="Bacteria"/>
</dbReference>
<evidence type="ECO:0000259" key="1">
    <source>
        <dbReference type="PROSITE" id="PS51154"/>
    </source>
</evidence>
<dbReference type="SUPFAM" id="SSF52949">
    <property type="entry name" value="Macro domain-like"/>
    <property type="match status" value="1"/>
</dbReference>
<accession>A1ZQH2</accession>
<dbReference type="InterPro" id="IPR002589">
    <property type="entry name" value="Macro_dom"/>
</dbReference>